<organism evidence="11 12">
    <name type="scientific">Coemansia interrupta</name>
    <dbReference type="NCBI Taxonomy" id="1126814"/>
    <lineage>
        <taxon>Eukaryota</taxon>
        <taxon>Fungi</taxon>
        <taxon>Fungi incertae sedis</taxon>
        <taxon>Zoopagomycota</taxon>
        <taxon>Kickxellomycotina</taxon>
        <taxon>Kickxellomycetes</taxon>
        <taxon>Kickxellales</taxon>
        <taxon>Kickxellaceae</taxon>
        <taxon>Coemansia</taxon>
    </lineage>
</organism>
<keyword evidence="6" id="KW-0624">Polysaccharide degradation</keyword>
<dbReference type="SUPFAM" id="SSF51445">
    <property type="entry name" value="(Trans)glycosidases"/>
    <property type="match status" value="1"/>
</dbReference>
<dbReference type="InterPro" id="IPR050314">
    <property type="entry name" value="Glycosyl_Hydrlase_18"/>
</dbReference>
<dbReference type="PROSITE" id="PS51910">
    <property type="entry name" value="GH18_2"/>
    <property type="match status" value="1"/>
</dbReference>
<dbReference type="InterPro" id="IPR001223">
    <property type="entry name" value="Glyco_hydro18_cat"/>
</dbReference>
<keyword evidence="12" id="KW-1185">Reference proteome</keyword>
<feature type="domain" description="GH18" evidence="10">
    <location>
        <begin position="36"/>
        <end position="398"/>
    </location>
</feature>
<evidence type="ECO:0000256" key="6">
    <source>
        <dbReference type="ARBA" id="ARBA00023326"/>
    </source>
</evidence>
<dbReference type="PANTHER" id="PTHR11177:SF317">
    <property type="entry name" value="CHITINASE 12-RELATED"/>
    <property type="match status" value="1"/>
</dbReference>
<dbReference type="PANTHER" id="PTHR11177">
    <property type="entry name" value="CHITINASE"/>
    <property type="match status" value="1"/>
</dbReference>
<gene>
    <name evidence="11" type="ORF">GGI15_001983</name>
</gene>
<evidence type="ECO:0000256" key="4">
    <source>
        <dbReference type="ARBA" id="ARBA00023277"/>
    </source>
</evidence>
<evidence type="ECO:0000259" key="10">
    <source>
        <dbReference type="PROSITE" id="PS51910"/>
    </source>
</evidence>
<proteinExistence type="inferred from homology"/>
<reference evidence="11" key="1">
    <citation type="submission" date="2022-07" db="EMBL/GenBank/DDBJ databases">
        <title>Phylogenomic reconstructions and comparative analyses of Kickxellomycotina fungi.</title>
        <authorList>
            <person name="Reynolds N.K."/>
            <person name="Stajich J.E."/>
            <person name="Barry K."/>
            <person name="Grigoriev I.V."/>
            <person name="Crous P."/>
            <person name="Smith M.E."/>
        </authorList>
    </citation>
    <scope>NUCLEOTIDE SEQUENCE</scope>
    <source>
        <strain evidence="11">BCRC 34489</strain>
    </source>
</reference>
<feature type="region of interest" description="Disordered" evidence="9">
    <location>
        <begin position="429"/>
        <end position="468"/>
    </location>
</feature>
<sequence length="489" mass="53671">MHTFALSSIATSLLAALIAVQLFSLRTFASTYKDGRVVLGYFPVQRVVSDIPWSSITHANIAFAFASETGNITFVGNVVNSTLTSEENARNLISEGQKNNVKMLVAVGGQGNFSDHLALALNAPASRATFVENAVTFVEDYNLDGIDVDWEYPKNLAEAESLLATLQQLREALNTSFGASEKLLTITLYNHPYLGPNVPSIDYSPYAQAVDYGFVMAYDYFGSWTDYTAPNAPFIDVPFYQGSFRNTTDAWLDAGWPASKLVAGLAFYGHSSVVSVDMAANTTNQYVPIFNHTSIDGPVSGISGTWTWRDLRDKDSGALSGPTTASSGWVRTWDSYTMTPWLFRKSDSLYIGYDDKDSLGIKMDYTFRKQLAGVMIWEIGYDYNNELISYVRDFITQADEGTVLNNCAPSDAQLDGLYDVSRNPNFFNRRSLDTRSEPNGTPDPSQPICQFGREDLHSDSESDSSAPGISAGRNRLLSMLLVAAVAVVV</sequence>
<comment type="similarity">
    <text evidence="8">Belongs to the glycosyl hydrolase 18 family.</text>
</comment>
<dbReference type="InterPro" id="IPR011583">
    <property type="entry name" value="Chitinase_II/V-like_cat"/>
</dbReference>
<dbReference type="InterPro" id="IPR017853">
    <property type="entry name" value="GH"/>
</dbReference>
<evidence type="ECO:0000256" key="2">
    <source>
        <dbReference type="ARBA" id="ARBA00022801"/>
    </source>
</evidence>
<keyword evidence="3" id="KW-0146">Chitin degradation</keyword>
<protein>
    <recommendedName>
        <fullName evidence="10">GH18 domain-containing protein</fullName>
    </recommendedName>
</protein>
<dbReference type="OrthoDB" id="76388at2759"/>
<keyword evidence="4" id="KW-0119">Carbohydrate metabolism</keyword>
<comment type="catalytic activity">
    <reaction evidence="1">
        <text>Random endo-hydrolysis of N-acetyl-beta-D-glucosaminide (1-&gt;4)-beta-linkages in chitin and chitodextrins.</text>
        <dbReference type="EC" id="3.2.1.14"/>
    </reaction>
</comment>
<dbReference type="GO" id="GO:0008843">
    <property type="term" value="F:endochitinase activity"/>
    <property type="evidence" value="ECO:0007669"/>
    <property type="project" value="UniProtKB-EC"/>
</dbReference>
<evidence type="ECO:0000256" key="7">
    <source>
        <dbReference type="RuleBase" id="RU000489"/>
    </source>
</evidence>
<dbReference type="Pfam" id="PF00704">
    <property type="entry name" value="Glyco_hydro_18"/>
    <property type="match status" value="1"/>
</dbReference>
<evidence type="ECO:0000256" key="8">
    <source>
        <dbReference type="RuleBase" id="RU004453"/>
    </source>
</evidence>
<dbReference type="AlphaFoldDB" id="A0A9W8LMS3"/>
<dbReference type="InterPro" id="IPR001579">
    <property type="entry name" value="Glyco_hydro_18_chit_AS"/>
</dbReference>
<dbReference type="Gene3D" id="3.10.50.10">
    <property type="match status" value="1"/>
</dbReference>
<evidence type="ECO:0000313" key="11">
    <source>
        <dbReference type="EMBL" id="KAJ2785263.1"/>
    </source>
</evidence>
<dbReference type="Gene3D" id="3.20.20.80">
    <property type="entry name" value="Glycosidases"/>
    <property type="match status" value="1"/>
</dbReference>
<dbReference type="GO" id="GO:0008061">
    <property type="term" value="F:chitin binding"/>
    <property type="evidence" value="ECO:0007669"/>
    <property type="project" value="InterPro"/>
</dbReference>
<accession>A0A9W8LMS3</accession>
<evidence type="ECO:0000313" key="12">
    <source>
        <dbReference type="Proteomes" id="UP001140172"/>
    </source>
</evidence>
<dbReference type="InterPro" id="IPR029070">
    <property type="entry name" value="Chitinase_insertion_sf"/>
</dbReference>
<keyword evidence="2 7" id="KW-0378">Hydrolase</keyword>
<evidence type="ECO:0000256" key="1">
    <source>
        <dbReference type="ARBA" id="ARBA00000822"/>
    </source>
</evidence>
<dbReference type="GO" id="GO:0005576">
    <property type="term" value="C:extracellular region"/>
    <property type="evidence" value="ECO:0007669"/>
    <property type="project" value="TreeGrafter"/>
</dbReference>
<dbReference type="GO" id="GO:0000272">
    <property type="term" value="P:polysaccharide catabolic process"/>
    <property type="evidence" value="ECO:0007669"/>
    <property type="project" value="UniProtKB-KW"/>
</dbReference>
<evidence type="ECO:0000256" key="3">
    <source>
        <dbReference type="ARBA" id="ARBA00023024"/>
    </source>
</evidence>
<dbReference type="Proteomes" id="UP001140172">
    <property type="component" value="Unassembled WGS sequence"/>
</dbReference>
<dbReference type="GO" id="GO:0006032">
    <property type="term" value="P:chitin catabolic process"/>
    <property type="evidence" value="ECO:0007669"/>
    <property type="project" value="UniProtKB-KW"/>
</dbReference>
<name>A0A9W8LMS3_9FUNG</name>
<evidence type="ECO:0000256" key="9">
    <source>
        <dbReference type="SAM" id="MobiDB-lite"/>
    </source>
</evidence>
<evidence type="ECO:0000256" key="5">
    <source>
        <dbReference type="ARBA" id="ARBA00023295"/>
    </source>
</evidence>
<keyword evidence="5 7" id="KW-0326">Glycosidase</keyword>
<dbReference type="SMART" id="SM00636">
    <property type="entry name" value="Glyco_18"/>
    <property type="match status" value="1"/>
</dbReference>
<comment type="caution">
    <text evidence="11">The sequence shown here is derived from an EMBL/GenBank/DDBJ whole genome shotgun (WGS) entry which is preliminary data.</text>
</comment>
<dbReference type="PROSITE" id="PS01095">
    <property type="entry name" value="GH18_1"/>
    <property type="match status" value="1"/>
</dbReference>
<dbReference type="EMBL" id="JANBUM010000092">
    <property type="protein sequence ID" value="KAJ2785263.1"/>
    <property type="molecule type" value="Genomic_DNA"/>
</dbReference>